<feature type="compositionally biased region" description="Basic and acidic residues" evidence="1">
    <location>
        <begin position="1"/>
        <end position="14"/>
    </location>
</feature>
<dbReference type="Proteomes" id="UP000242765">
    <property type="component" value="Unassembled WGS sequence"/>
</dbReference>
<reference evidence="2 3" key="1">
    <citation type="submission" date="2017-04" db="EMBL/GenBank/DDBJ databases">
        <title>High diversity of culturable Acinetobacter species in natural soil and water ecosystems.</title>
        <authorList>
            <person name="Nemec A."/>
            <person name="Radolfova-Krizova L."/>
        </authorList>
    </citation>
    <scope>NUCLEOTIDE SEQUENCE [LARGE SCALE GENOMIC DNA]</scope>
    <source>
        <strain evidence="2 3">ANC 4999</strain>
    </source>
</reference>
<dbReference type="OrthoDB" id="6694733at2"/>
<sequence length="63" mass="7513">MNKLNDQTKQHHTELTPVRWTKQQSEALRKIAFNHKKKPAVFIREFMLENLPELSAQPTDERL</sequence>
<dbReference type="EMBL" id="NEGB01000003">
    <property type="protein sequence ID" value="OTG65904.1"/>
    <property type="molecule type" value="Genomic_DNA"/>
</dbReference>
<proteinExistence type="predicted"/>
<evidence type="ECO:0000313" key="2">
    <source>
        <dbReference type="EMBL" id="OTG65904.1"/>
    </source>
</evidence>
<gene>
    <name evidence="2" type="ORF">B9T28_06810</name>
</gene>
<name>A0A1Y3CJ39_9GAMM</name>
<evidence type="ECO:0000256" key="1">
    <source>
        <dbReference type="SAM" id="MobiDB-lite"/>
    </source>
</evidence>
<feature type="region of interest" description="Disordered" evidence="1">
    <location>
        <begin position="1"/>
        <end position="21"/>
    </location>
</feature>
<dbReference type="RefSeq" id="WP_086203247.1">
    <property type="nucleotide sequence ID" value="NZ_NEGB01000003.1"/>
</dbReference>
<accession>A0A1Y3CJ39</accession>
<protein>
    <submittedName>
        <fullName evidence="2">Uncharacterized protein</fullName>
    </submittedName>
</protein>
<dbReference type="AlphaFoldDB" id="A0A1Y3CJ39"/>
<dbReference type="STRING" id="1977882.B9T28_06810"/>
<organism evidence="2 3">
    <name type="scientific">Acinetobacter silvestris</name>
    <dbReference type="NCBI Taxonomy" id="1977882"/>
    <lineage>
        <taxon>Bacteria</taxon>
        <taxon>Pseudomonadati</taxon>
        <taxon>Pseudomonadota</taxon>
        <taxon>Gammaproteobacteria</taxon>
        <taxon>Moraxellales</taxon>
        <taxon>Moraxellaceae</taxon>
        <taxon>Acinetobacter</taxon>
    </lineage>
</organism>
<keyword evidence="3" id="KW-1185">Reference proteome</keyword>
<evidence type="ECO:0000313" key="3">
    <source>
        <dbReference type="Proteomes" id="UP000242765"/>
    </source>
</evidence>
<comment type="caution">
    <text evidence="2">The sequence shown here is derived from an EMBL/GenBank/DDBJ whole genome shotgun (WGS) entry which is preliminary data.</text>
</comment>